<feature type="region of interest" description="Disordered" evidence="1">
    <location>
        <begin position="40"/>
        <end position="63"/>
    </location>
</feature>
<name>A0A1L5P5E4_RHIET</name>
<gene>
    <name evidence="2" type="ORF">AM571_CH02555</name>
</gene>
<accession>A0A1L5P5E4</accession>
<dbReference type="EMBL" id="CP017241">
    <property type="protein sequence ID" value="APO75363.1"/>
    <property type="molecule type" value="Genomic_DNA"/>
</dbReference>
<proteinExistence type="predicted"/>
<protein>
    <submittedName>
        <fullName evidence="2">Uncharacterized protein</fullName>
    </submittedName>
</protein>
<reference evidence="2 3" key="1">
    <citation type="submission" date="2016-09" db="EMBL/GenBank/DDBJ databases">
        <title>The complete genome sequences of Rhizobium gallicum, symbiovars gallicum and phaseoli, symbionts associated to common bean (Phaseolus vulgaris).</title>
        <authorList>
            <person name="Bustos P."/>
            <person name="Santamaria R.I."/>
            <person name="Perez-Carrascal O.M."/>
            <person name="Juarez S."/>
            <person name="Lozano L."/>
            <person name="Martinez-Flores I."/>
            <person name="Martinez-Romero E."/>
            <person name="Cevallos M."/>
            <person name="Romero D."/>
            <person name="Davila G."/>
            <person name="Gonzalez V."/>
        </authorList>
    </citation>
    <scope>NUCLEOTIDE SEQUENCE [LARGE SCALE GENOMIC DNA]</scope>
    <source>
        <strain evidence="2 3">8C-3</strain>
    </source>
</reference>
<dbReference type="AlphaFoldDB" id="A0A1L5P5E4"/>
<evidence type="ECO:0000313" key="2">
    <source>
        <dbReference type="EMBL" id="APO75363.1"/>
    </source>
</evidence>
<organism evidence="2 3">
    <name type="scientific">Rhizobium etli 8C-3</name>
    <dbReference type="NCBI Taxonomy" id="538025"/>
    <lineage>
        <taxon>Bacteria</taxon>
        <taxon>Pseudomonadati</taxon>
        <taxon>Pseudomonadota</taxon>
        <taxon>Alphaproteobacteria</taxon>
        <taxon>Hyphomicrobiales</taxon>
        <taxon>Rhizobiaceae</taxon>
        <taxon>Rhizobium/Agrobacterium group</taxon>
        <taxon>Rhizobium</taxon>
    </lineage>
</organism>
<dbReference type="Proteomes" id="UP000185109">
    <property type="component" value="Chromosome"/>
</dbReference>
<evidence type="ECO:0000313" key="3">
    <source>
        <dbReference type="Proteomes" id="UP000185109"/>
    </source>
</evidence>
<evidence type="ECO:0000256" key="1">
    <source>
        <dbReference type="SAM" id="MobiDB-lite"/>
    </source>
</evidence>
<feature type="compositionally biased region" description="Low complexity" evidence="1">
    <location>
        <begin position="45"/>
        <end position="63"/>
    </location>
</feature>
<sequence>MDLQVVKRKLFLEKHACAKCDGLPRLFQQPGGDPVVLAFRESRPGRASSKSSSRVTASNRRGV</sequence>